<keyword evidence="5" id="KW-1133">Transmembrane helix</keyword>
<evidence type="ECO:0000256" key="4">
    <source>
        <dbReference type="SAM" id="MobiDB-lite"/>
    </source>
</evidence>
<dbReference type="PANTHER" id="PTHR37813:SF1">
    <property type="entry name" value="FELS-2 PROPHAGE PROTEIN"/>
    <property type="match status" value="1"/>
</dbReference>
<evidence type="ECO:0000313" key="7">
    <source>
        <dbReference type="EMBL" id="AXQ65140.1"/>
    </source>
</evidence>
<name>A0A385E062_9CAUD</name>
<keyword evidence="2" id="KW-1188">Viral release from host cell</keyword>
<feature type="transmembrane region" description="Helical" evidence="5">
    <location>
        <begin position="555"/>
        <end position="573"/>
    </location>
</feature>
<evidence type="ECO:0000256" key="5">
    <source>
        <dbReference type="SAM" id="Phobius"/>
    </source>
</evidence>
<dbReference type="Proteomes" id="UP000262719">
    <property type="component" value="Segment"/>
</dbReference>
<keyword evidence="3" id="KW-0175">Coiled coil</keyword>
<sequence length="1101" mass="113001">MADDDAVWVPVLPSMRGFAAALVDGTGAASKSAAQRLETDFAAAGQRAGKSAADGIAKAQKDVERATDKLVTARNREQDAAGKVRVAEAQLQELREKGVTSGAKYTAAVEKLETAKRNETTASDKARKAADDLTKAETEQKKATDAAGDAAEDAAGDLDEMGEASGRTGEKLKKFGVLAAGALAAAGAALFKVGSDFTNMQNTIRVGTGATGEALDGMVGVAKNLGSQVPASFEDIGSTVADLNTRLGLTGEPLERLSRQFLELSNMGIDADINKVSQAFSGFGISGADTEAALDSLFQVSQATGLSVTDLATSAVKAGPQLRQFGFGLAESAALAGQLDKNGMDADKTLASMSRAMIEFAKNGEEPQKALYGTVVEIEKFLETGEDAKALDLAGKLFGTRGAGQFVDAVKSGAMSVDDFVSATGATSDTIMGVADETRTFSEQFEMFKNDVLVQIEPIATRLFGVLTDGMGWVTGTAVPAVQAFTGWLAENKTTVENVAIVVGAATIAFGALAVQQNVMAAGGFLKFLQTAITSTKMWTAGQWLLNTAMSANPIGIVIAIVVALVAAIVLAYKNSETFRNIVSAAWNGVKAAVSAVWEFLKGVFEGLVRWFTETLPNAASTATQWITDKWNALLGFFQGLPGKVTSALSGMWDGLKEAFRGALNWIIEKWNNFSISMKIPDNIPLIGGKGFTIDTPDLPLLATGGVAGAGRRRDGLLYGPGTGTSDSILGRDANGVPTAMVSAGEFVVNAAATKRHMALLQALNAGMLNNLPGLAEGGAVSANDLVEFAKGVEGASYDWGGVHWGDCSGAVSALANYATGRDPWGSRFATGSEDGELKARGFKPGLGPSGSLNIGWFNGGPYGGHTAATLPNGVNFEMGGARGDGQYGGQAAGADDPSFTDHAHLPPEFFGGLDAGAPTIGADAGVSALGGGSATGGTGTGSGSSAGGSGSGTAVYVTNWPESSGGTGTQRVSTVSGGGGSSSTIQSGVPGVSSTGDRWKPEGSWFEDPQAAALDALFEVLNLGDVLPNASELLPDKVSRYGVAGSAHAAPVGGASEDNLATPANIIGTVVHGDMHVTDYDEFRSRQERDEKNAQVKAGM</sequence>
<dbReference type="Pfam" id="PF10145">
    <property type="entry name" value="PhageMin_Tail"/>
    <property type="match status" value="1"/>
</dbReference>
<keyword evidence="5" id="KW-0812">Transmembrane</keyword>
<dbReference type="GO" id="GO:0098003">
    <property type="term" value="P:viral tail assembly"/>
    <property type="evidence" value="ECO:0007669"/>
    <property type="project" value="UniProtKB-KW"/>
</dbReference>
<dbReference type="GeneID" id="63911697"/>
<evidence type="ECO:0000259" key="6">
    <source>
        <dbReference type="Pfam" id="PF10145"/>
    </source>
</evidence>
<keyword evidence="8" id="KW-1185">Reference proteome</keyword>
<feature type="domain" description="Phage tail tape measure protein" evidence="6">
    <location>
        <begin position="222"/>
        <end position="417"/>
    </location>
</feature>
<evidence type="ECO:0000313" key="8">
    <source>
        <dbReference type="Proteomes" id="UP000262719"/>
    </source>
</evidence>
<dbReference type="PANTHER" id="PTHR37813">
    <property type="entry name" value="FELS-2 PROPHAGE PROTEIN"/>
    <property type="match status" value="1"/>
</dbReference>
<feature type="compositionally biased region" description="Gly residues" evidence="4">
    <location>
        <begin position="882"/>
        <end position="892"/>
    </location>
</feature>
<keyword evidence="1" id="KW-1245">Viral tail assembly</keyword>
<feature type="region of interest" description="Disordered" evidence="4">
    <location>
        <begin position="117"/>
        <end position="151"/>
    </location>
</feature>
<accession>A0A385E062</accession>
<evidence type="ECO:0000256" key="3">
    <source>
        <dbReference type="SAM" id="Coils"/>
    </source>
</evidence>
<evidence type="ECO:0000256" key="1">
    <source>
        <dbReference type="ARBA" id="ARBA00022465"/>
    </source>
</evidence>
<gene>
    <name evidence="7" type="primary">18</name>
    <name evidence="7" type="ORF">SEA_SCHMIDT_18</name>
</gene>
<organism evidence="7 8">
    <name type="scientific">Gordonia phage Schmidt</name>
    <dbReference type="NCBI Taxonomy" id="2301697"/>
    <lineage>
        <taxon>Viruses</taxon>
        <taxon>Duplodnaviria</taxon>
        <taxon>Heunggongvirae</taxon>
        <taxon>Uroviricota</taxon>
        <taxon>Caudoviricetes</taxon>
        <taxon>Ruthgordonvirinae</taxon>
        <taxon>Schmidtvirus</taxon>
        <taxon>Schmidtvirus schmidt</taxon>
    </lineage>
</organism>
<feature type="coiled-coil region" evidence="3">
    <location>
        <begin position="56"/>
        <end position="97"/>
    </location>
</feature>
<keyword evidence="5" id="KW-0472">Membrane</keyword>
<feature type="compositionally biased region" description="Gly residues" evidence="4">
    <location>
        <begin position="935"/>
        <end position="952"/>
    </location>
</feature>
<feature type="region of interest" description="Disordered" evidence="4">
    <location>
        <begin position="882"/>
        <end position="910"/>
    </location>
</feature>
<dbReference type="NCBIfam" id="TIGR01760">
    <property type="entry name" value="tape_meas_TP901"/>
    <property type="match status" value="1"/>
</dbReference>
<dbReference type="InterPro" id="IPR010090">
    <property type="entry name" value="Phage_tape_meas"/>
</dbReference>
<protein>
    <submittedName>
        <fullName evidence="7">Tape measure protein</fullName>
    </submittedName>
</protein>
<feature type="region of interest" description="Disordered" evidence="4">
    <location>
        <begin position="935"/>
        <end position="998"/>
    </location>
</feature>
<dbReference type="KEGG" id="vg:63911697"/>
<dbReference type="EMBL" id="MH651189">
    <property type="protein sequence ID" value="AXQ65140.1"/>
    <property type="molecule type" value="Genomic_DNA"/>
</dbReference>
<feature type="compositionally biased region" description="Basic and acidic residues" evidence="4">
    <location>
        <begin position="117"/>
        <end position="144"/>
    </location>
</feature>
<evidence type="ECO:0000256" key="2">
    <source>
        <dbReference type="ARBA" id="ARBA00022612"/>
    </source>
</evidence>
<reference evidence="7 8" key="1">
    <citation type="submission" date="2018-07" db="EMBL/GenBank/DDBJ databases">
        <authorList>
            <person name="Roberston F.H."/>
            <person name="Ghiringhelli B.C."/>
            <person name="Garcia S."/>
            <person name="Henry S."/>
            <person name="Naegele L."/>
            <person name="Slowan-Pomeroy T."/>
            <person name="Briggs L.A."/>
            <person name="Warner M.H."/>
            <person name="Garlena R.A."/>
            <person name="Russell D.A."/>
            <person name="Pope W.H."/>
            <person name="Jacobs-Sera D."/>
            <person name="Hatfull G.F."/>
        </authorList>
    </citation>
    <scope>NUCLEOTIDE SEQUENCE [LARGE SCALE GENOMIC DNA]</scope>
</reference>
<proteinExistence type="predicted"/>
<dbReference type="RefSeq" id="YP_010050958.1">
    <property type="nucleotide sequence ID" value="NC_054436.1"/>
</dbReference>